<dbReference type="Pfam" id="PF07751">
    <property type="entry name" value="Abi_2"/>
    <property type="match status" value="1"/>
</dbReference>
<dbReference type="InterPro" id="IPR011664">
    <property type="entry name" value="Abi_system_AbiD/AbiF-like"/>
</dbReference>
<proteinExistence type="predicted"/>
<name>A0A0U3L0N4_9BURK</name>
<dbReference type="KEGG" id="rdp:RD2015_391"/>
<keyword evidence="2" id="KW-1185">Reference proteome</keyword>
<dbReference type="Proteomes" id="UP000060699">
    <property type="component" value="Chromosome"/>
</dbReference>
<organism evidence="1 2">
    <name type="scientific">Roseateles depolymerans</name>
    <dbReference type="NCBI Taxonomy" id="76731"/>
    <lineage>
        <taxon>Bacteria</taxon>
        <taxon>Pseudomonadati</taxon>
        <taxon>Pseudomonadota</taxon>
        <taxon>Betaproteobacteria</taxon>
        <taxon>Burkholderiales</taxon>
        <taxon>Sphaerotilaceae</taxon>
        <taxon>Roseateles</taxon>
    </lineage>
</organism>
<dbReference type="AlphaFoldDB" id="A0A0U3L0N4"/>
<dbReference type="RefSeq" id="WP_058933453.1">
    <property type="nucleotide sequence ID" value="NZ_CP013729.1"/>
</dbReference>
<evidence type="ECO:0000313" key="1">
    <source>
        <dbReference type="EMBL" id="ALV04894.1"/>
    </source>
</evidence>
<protein>
    <submittedName>
        <fullName evidence="1">Uncharacterized protein</fullName>
    </submittedName>
</protein>
<gene>
    <name evidence="1" type="ORF">RD2015_391</name>
</gene>
<dbReference type="EMBL" id="CP013729">
    <property type="protein sequence ID" value="ALV04894.1"/>
    <property type="molecule type" value="Genomic_DNA"/>
</dbReference>
<reference evidence="1 2" key="1">
    <citation type="submission" date="2015-12" db="EMBL/GenBank/DDBJ databases">
        <title>Complete genome of Roseateles depolymerans KCTC 42856.</title>
        <authorList>
            <person name="Kim K.M."/>
        </authorList>
    </citation>
    <scope>NUCLEOTIDE SEQUENCE [LARGE SCALE GENOMIC DNA]</scope>
    <source>
        <strain evidence="1 2">KCTC 42856</strain>
    </source>
</reference>
<sequence>MMKFSKPALSPQRLIELMGQRGLPLAAPGDLEVARHALRRIGYFRLSGFMIPFVHAAGALRHQFKAGATISHIVDLHDFDAGLRTLCMEALGHIEVAIRVSTCDHLARTHGPHWPLSSKPFKPGQHAPNLKALADSVHFDLDRQQPRGKSNDRPTFLERYYAKYTHPSTRMPPGWMVAECSTFRTWAFLFDALMASEQKQISDAWRFPSGKRIDHAILGSWLHSLSILRNRCAHHSRIIHKAFPFPPSAPKDPSVASLMTGSRTDLRTLIVVMVLLIRSIDAASTWPRKLFKFFEGHVTRVDINAAVGFRAQGLADWRSDPLWSV</sequence>
<accession>A0A0U3L0N4</accession>
<evidence type="ECO:0000313" key="2">
    <source>
        <dbReference type="Proteomes" id="UP000060699"/>
    </source>
</evidence>